<gene>
    <name evidence="1" type="ORF">SDC9_15980</name>
</gene>
<proteinExistence type="predicted"/>
<sequence>MLKLAKKGINKIMNRLSNNQYSDPSKGSLRDEFVTSGESDPFATLRIILFAVRRSASGTSQVLFRKNKP</sequence>
<evidence type="ECO:0000313" key="1">
    <source>
        <dbReference type="EMBL" id="MPL70225.1"/>
    </source>
</evidence>
<reference evidence="1" key="1">
    <citation type="submission" date="2019-08" db="EMBL/GenBank/DDBJ databases">
        <authorList>
            <person name="Kucharzyk K."/>
            <person name="Murdoch R.W."/>
            <person name="Higgins S."/>
            <person name="Loffler F."/>
        </authorList>
    </citation>
    <scope>NUCLEOTIDE SEQUENCE</scope>
</reference>
<comment type="caution">
    <text evidence="1">The sequence shown here is derived from an EMBL/GenBank/DDBJ whole genome shotgun (WGS) entry which is preliminary data.</text>
</comment>
<accession>A0A644TTK3</accession>
<dbReference type="EMBL" id="VSSQ01000051">
    <property type="protein sequence ID" value="MPL70225.1"/>
    <property type="molecule type" value="Genomic_DNA"/>
</dbReference>
<name>A0A644TTK3_9ZZZZ</name>
<protein>
    <submittedName>
        <fullName evidence="1">Uncharacterized protein</fullName>
    </submittedName>
</protein>
<dbReference type="AlphaFoldDB" id="A0A644TTK3"/>
<organism evidence="1">
    <name type="scientific">bioreactor metagenome</name>
    <dbReference type="NCBI Taxonomy" id="1076179"/>
    <lineage>
        <taxon>unclassified sequences</taxon>
        <taxon>metagenomes</taxon>
        <taxon>ecological metagenomes</taxon>
    </lineage>
</organism>